<dbReference type="PANTHER" id="PTHR35091:SF2">
    <property type="entry name" value="FLAGELLAR PROTEIN FLIL"/>
    <property type="match status" value="1"/>
</dbReference>
<accession>A0A1I1H8L1</accession>
<dbReference type="PANTHER" id="PTHR35091">
    <property type="entry name" value="FLAGELLAR PROTEIN FLIL"/>
    <property type="match status" value="1"/>
</dbReference>
<feature type="transmembrane region" description="Helical" evidence="10">
    <location>
        <begin position="13"/>
        <end position="38"/>
    </location>
</feature>
<keyword evidence="11" id="KW-0969">Cilium</keyword>
<keyword evidence="9 10" id="KW-0472">Membrane</keyword>
<keyword evidence="6 10" id="KW-0812">Transmembrane</keyword>
<evidence type="ECO:0000256" key="10">
    <source>
        <dbReference type="RuleBase" id="RU364125"/>
    </source>
</evidence>
<evidence type="ECO:0000313" key="11">
    <source>
        <dbReference type="EMBL" id="SFC17470.1"/>
    </source>
</evidence>
<evidence type="ECO:0000313" key="12">
    <source>
        <dbReference type="Proteomes" id="UP000199058"/>
    </source>
</evidence>
<dbReference type="InterPro" id="IPR005503">
    <property type="entry name" value="FliL"/>
</dbReference>
<reference evidence="11 12" key="1">
    <citation type="submission" date="2016-10" db="EMBL/GenBank/DDBJ databases">
        <authorList>
            <person name="de Groot N.N."/>
        </authorList>
    </citation>
    <scope>NUCLEOTIDE SEQUENCE [LARGE SCALE GENOMIC DNA]</scope>
    <source>
        <strain evidence="11 12">DSM 18438</strain>
    </source>
</reference>
<evidence type="ECO:0000256" key="3">
    <source>
        <dbReference type="ARBA" id="ARBA00008281"/>
    </source>
</evidence>
<comment type="function">
    <text evidence="1 10">Controls the rotational direction of flagella during chemotaxis.</text>
</comment>
<dbReference type="Pfam" id="PF03748">
    <property type="entry name" value="FliL"/>
    <property type="match status" value="1"/>
</dbReference>
<proteinExistence type="inferred from homology"/>
<keyword evidence="4" id="KW-1003">Cell membrane</keyword>
<evidence type="ECO:0000256" key="9">
    <source>
        <dbReference type="ARBA" id="ARBA00023136"/>
    </source>
</evidence>
<keyword evidence="5 10" id="KW-0145">Chemotaxis</keyword>
<evidence type="ECO:0000256" key="2">
    <source>
        <dbReference type="ARBA" id="ARBA00004162"/>
    </source>
</evidence>
<dbReference type="STRING" id="1122252.SAMN05660443_1736"/>
<name>A0A1I1H8L1_9GAMM</name>
<dbReference type="GO" id="GO:0005886">
    <property type="term" value="C:plasma membrane"/>
    <property type="evidence" value="ECO:0007669"/>
    <property type="project" value="UniProtKB-SubCell"/>
</dbReference>
<evidence type="ECO:0000256" key="7">
    <source>
        <dbReference type="ARBA" id="ARBA00022779"/>
    </source>
</evidence>
<evidence type="ECO:0000256" key="4">
    <source>
        <dbReference type="ARBA" id="ARBA00022475"/>
    </source>
</evidence>
<dbReference type="Proteomes" id="UP000199058">
    <property type="component" value="Unassembled WGS sequence"/>
</dbReference>
<evidence type="ECO:0000256" key="5">
    <source>
        <dbReference type="ARBA" id="ARBA00022500"/>
    </source>
</evidence>
<organism evidence="11 12">
    <name type="scientific">Marinospirillum celere</name>
    <dbReference type="NCBI Taxonomy" id="1122252"/>
    <lineage>
        <taxon>Bacteria</taxon>
        <taxon>Pseudomonadati</taxon>
        <taxon>Pseudomonadota</taxon>
        <taxon>Gammaproteobacteria</taxon>
        <taxon>Oceanospirillales</taxon>
        <taxon>Oceanospirillaceae</taxon>
        <taxon>Marinospirillum</taxon>
    </lineage>
</organism>
<keyword evidence="11" id="KW-0966">Cell projection</keyword>
<keyword evidence="10" id="KW-0997">Cell inner membrane</keyword>
<comment type="similarity">
    <text evidence="3 10">Belongs to the FliL family.</text>
</comment>
<dbReference type="EMBL" id="FOLH01000003">
    <property type="protein sequence ID" value="SFC17470.1"/>
    <property type="molecule type" value="Genomic_DNA"/>
</dbReference>
<evidence type="ECO:0000256" key="6">
    <source>
        <dbReference type="ARBA" id="ARBA00022692"/>
    </source>
</evidence>
<dbReference type="AlphaFoldDB" id="A0A1I1H8L1"/>
<comment type="subcellular location">
    <subcellularLocation>
        <location evidence="10">Cell inner membrane</location>
    </subcellularLocation>
    <subcellularLocation>
        <location evidence="2">Cell membrane</location>
        <topology evidence="2">Single-pass membrane protein</topology>
    </subcellularLocation>
</comment>
<dbReference type="RefSeq" id="WP_091962072.1">
    <property type="nucleotide sequence ID" value="NZ_FOLH01000003.1"/>
</dbReference>
<gene>
    <name evidence="11" type="ORF">SAMN05660443_1736</name>
</gene>
<evidence type="ECO:0000256" key="8">
    <source>
        <dbReference type="ARBA" id="ARBA00022989"/>
    </source>
</evidence>
<protein>
    <recommendedName>
        <fullName evidence="10">Flagellar protein FliL</fullName>
    </recommendedName>
</protein>
<evidence type="ECO:0000256" key="1">
    <source>
        <dbReference type="ARBA" id="ARBA00002254"/>
    </source>
</evidence>
<dbReference type="GO" id="GO:0006935">
    <property type="term" value="P:chemotaxis"/>
    <property type="evidence" value="ECO:0007669"/>
    <property type="project" value="UniProtKB-KW"/>
</dbReference>
<keyword evidence="8 10" id="KW-1133">Transmembrane helix</keyword>
<keyword evidence="11" id="KW-0282">Flagellum</keyword>
<dbReference type="GO" id="GO:0009425">
    <property type="term" value="C:bacterial-type flagellum basal body"/>
    <property type="evidence" value="ECO:0007669"/>
    <property type="project" value="InterPro"/>
</dbReference>
<sequence>MADDNEGGKNKKLLLIGGAVVGAAILLALAVGATLYFLDRDSDEDGERRTGLGRSEVQLNTASYYIFEDAFVTPLVSSDRRQRFLQVSLAIKGDSRDVTRSIETHMPRIKNNLNRLFTGQDYQTLQTPEGKLQLQISAAEVVQDIVSRDGVRIDEVLITDFVLQ</sequence>
<keyword evidence="12" id="KW-1185">Reference proteome</keyword>
<dbReference type="GO" id="GO:0071978">
    <property type="term" value="P:bacterial-type flagellum-dependent swarming motility"/>
    <property type="evidence" value="ECO:0007669"/>
    <property type="project" value="TreeGrafter"/>
</dbReference>
<dbReference type="OrthoDB" id="5616092at2"/>
<keyword evidence="7 10" id="KW-0283">Flagellar rotation</keyword>